<dbReference type="RefSeq" id="WP_072572806.1">
    <property type="nucleotide sequence ID" value="NZ_CP018191.1"/>
</dbReference>
<evidence type="ECO:0000313" key="2">
    <source>
        <dbReference type="EMBL" id="APH54864.1"/>
    </source>
</evidence>
<sequence length="177" mass="19133">MLDDGTVHGFVQPMLDCALIWAEQNAPRPDFPYATLRWLRSEEGGRPIARPWYGAVDADGLMMVETPMQDTLEIQVFGPSALNILDTLRQKLGFPTTQDSAFLHGIAVLSCGPVLNISALLETTWEERAAMELTLGHVTRGTDKVGLIEKVQAAGTLPGGGAPVPLSLNIEMETPHG</sequence>
<reference evidence="3" key="1">
    <citation type="submission" date="2016-11" db="EMBL/GenBank/DDBJ databases">
        <title>Comparative genomic and phenotypic analysis of Granulibacter bethesdensis clinical isolates from patients with chronic granulomatous disease.</title>
        <authorList>
            <person name="Zarember K.A."/>
            <person name="Porcella S.F."/>
            <person name="Chu J."/>
            <person name="Ding L."/>
            <person name="Dahlstrom E."/>
            <person name="Barbian K."/>
            <person name="Martens C."/>
            <person name="Sykora L."/>
            <person name="Kramer S."/>
            <person name="Pettinato A.M."/>
            <person name="Hong H."/>
            <person name="Wald G."/>
            <person name="Berg L.J."/>
            <person name="Rogge L.S."/>
            <person name="Greenberg D.E."/>
            <person name="Falcone E.L."/>
            <person name="Neves J.F."/>
            <person name="Simoes M.J."/>
            <person name="Casal M."/>
            <person name="Rodriguez-Lopez F.C."/>
            <person name="Zelazny A."/>
            <person name="Gallin J.I."/>
            <person name="Holland S.M."/>
        </authorList>
    </citation>
    <scope>NUCLEOTIDE SEQUENCE [LARGE SCALE GENOMIC DNA]</scope>
    <source>
        <strain evidence="3">NIH9.1</strain>
    </source>
</reference>
<evidence type="ECO:0000259" key="1">
    <source>
        <dbReference type="Pfam" id="PF23961"/>
    </source>
</evidence>
<organism evidence="2 3">
    <name type="scientific">Granulibacter bethesdensis</name>
    <dbReference type="NCBI Taxonomy" id="364410"/>
    <lineage>
        <taxon>Bacteria</taxon>
        <taxon>Pseudomonadati</taxon>
        <taxon>Pseudomonadota</taxon>
        <taxon>Alphaproteobacteria</taxon>
        <taxon>Acetobacterales</taxon>
        <taxon>Acetobacteraceae</taxon>
        <taxon>Granulibacter</taxon>
    </lineage>
</organism>
<dbReference type="AlphaFoldDB" id="A0AAC9KBK9"/>
<dbReference type="Proteomes" id="UP000182373">
    <property type="component" value="Chromosome"/>
</dbReference>
<dbReference type="EMBL" id="CP018191">
    <property type="protein sequence ID" value="APH54864.1"/>
    <property type="molecule type" value="Genomic_DNA"/>
</dbReference>
<protein>
    <submittedName>
        <fullName evidence="2">Phage-related protein</fullName>
    </submittedName>
</protein>
<proteinExistence type="predicted"/>
<dbReference type="NCBIfam" id="NF047498">
    <property type="entry name" value="LIC_12616_fam"/>
    <property type="match status" value="1"/>
</dbReference>
<gene>
    <name evidence="2" type="ORF">GbCGDNIH9_1575</name>
</gene>
<dbReference type="Pfam" id="PF23961">
    <property type="entry name" value="Phage_tail_terminator_9"/>
    <property type="match status" value="1"/>
</dbReference>
<evidence type="ECO:0000313" key="3">
    <source>
        <dbReference type="Proteomes" id="UP000182373"/>
    </source>
</evidence>
<dbReference type="InterPro" id="IPR057087">
    <property type="entry name" value="Gp12-like"/>
</dbReference>
<name>A0AAC9KBK9_9PROT</name>
<feature type="domain" description="Phage neck terminator protein gp12-like" evidence="1">
    <location>
        <begin position="10"/>
        <end position="154"/>
    </location>
</feature>
<accession>A0AAC9KBK9</accession>